<dbReference type="InterPro" id="IPR016181">
    <property type="entry name" value="Acyl_CoA_acyltransferase"/>
</dbReference>
<sequence length="147" mass="16503">MITIRTRVATDNVQLVAIWQRSVRATHHFLAEEDISRLYPLILNDYLPAVSVWVAEDTAGQLCGFIGLDGNKVEMLFIDADRRGEGIGKALLAEVAPMHQELLLDVNEQNPQALAFYQHYGFEVTGRSELDGQGKPFPLLHMILTTR</sequence>
<evidence type="ECO:0000313" key="5">
    <source>
        <dbReference type="Proteomes" id="UP000503464"/>
    </source>
</evidence>
<gene>
    <name evidence="4" type="ORF">G9399_18375</name>
</gene>
<protein>
    <submittedName>
        <fullName evidence="4">Acetyltransferase</fullName>
    </submittedName>
</protein>
<dbReference type="CDD" id="cd04301">
    <property type="entry name" value="NAT_SF"/>
    <property type="match status" value="1"/>
</dbReference>
<dbReference type="PROSITE" id="PS51186">
    <property type="entry name" value="GNAT"/>
    <property type="match status" value="1"/>
</dbReference>
<accession>A0AAE7JUH0</accession>
<proteinExistence type="predicted"/>
<dbReference type="PANTHER" id="PTHR43800">
    <property type="entry name" value="PEPTIDYL-LYSINE N-ACETYLTRANSFERASE YJAB"/>
    <property type="match status" value="1"/>
</dbReference>
<keyword evidence="2" id="KW-0012">Acyltransferase</keyword>
<dbReference type="NCBIfam" id="NF007807">
    <property type="entry name" value="PRK10514.1"/>
    <property type="match status" value="1"/>
</dbReference>
<evidence type="ECO:0000256" key="2">
    <source>
        <dbReference type="ARBA" id="ARBA00023315"/>
    </source>
</evidence>
<evidence type="ECO:0000259" key="3">
    <source>
        <dbReference type="PROSITE" id="PS51186"/>
    </source>
</evidence>
<organism evidence="4 5">
    <name type="scientific">Serratia fonticola</name>
    <dbReference type="NCBI Taxonomy" id="47917"/>
    <lineage>
        <taxon>Bacteria</taxon>
        <taxon>Pseudomonadati</taxon>
        <taxon>Pseudomonadota</taxon>
        <taxon>Gammaproteobacteria</taxon>
        <taxon>Enterobacterales</taxon>
        <taxon>Yersiniaceae</taxon>
        <taxon>Serratia</taxon>
    </lineage>
</organism>
<dbReference type="Gene3D" id="3.40.630.30">
    <property type="match status" value="1"/>
</dbReference>
<dbReference type="GO" id="GO:0016747">
    <property type="term" value="F:acyltransferase activity, transferring groups other than amino-acyl groups"/>
    <property type="evidence" value="ECO:0007669"/>
    <property type="project" value="InterPro"/>
</dbReference>
<evidence type="ECO:0000313" key="4">
    <source>
        <dbReference type="EMBL" id="QKJ59909.1"/>
    </source>
</evidence>
<feature type="domain" description="N-acetyltransferase" evidence="3">
    <location>
        <begin position="2"/>
        <end position="147"/>
    </location>
</feature>
<dbReference type="RefSeq" id="WP_065686801.1">
    <property type="nucleotide sequence ID" value="NZ_CP054160.3"/>
</dbReference>
<dbReference type="AlphaFoldDB" id="A0AAE7JUH0"/>
<dbReference type="PANTHER" id="PTHR43800:SF1">
    <property type="entry name" value="PEPTIDYL-LYSINE N-ACETYLTRANSFERASE YJAB"/>
    <property type="match status" value="1"/>
</dbReference>
<dbReference type="SUPFAM" id="SSF55729">
    <property type="entry name" value="Acyl-CoA N-acyltransferases (Nat)"/>
    <property type="match status" value="1"/>
</dbReference>
<dbReference type="EMBL" id="CP054160">
    <property type="protein sequence ID" value="QKJ59909.1"/>
    <property type="molecule type" value="Genomic_DNA"/>
</dbReference>
<dbReference type="Pfam" id="PF13508">
    <property type="entry name" value="Acetyltransf_7"/>
    <property type="match status" value="1"/>
</dbReference>
<reference evidence="5" key="1">
    <citation type="submission" date="2020-03" db="EMBL/GenBank/DDBJ databases">
        <title>Genome sequences of seven Enterobacteriaceae strains isolated from Canadian wastewater treatment facilities.</title>
        <authorList>
            <person name="Huang H."/>
            <person name="Chmara J.T."/>
            <person name="Duceppe M.-O."/>
        </authorList>
    </citation>
    <scope>NUCLEOTIDE SEQUENCE [LARGE SCALE GENOMIC DNA]</scope>
    <source>
        <strain evidence="5">Biosolid 3</strain>
    </source>
</reference>
<dbReference type="Proteomes" id="UP000503464">
    <property type="component" value="Chromosome"/>
</dbReference>
<name>A0AAE7JUH0_SERFO</name>
<evidence type="ECO:0000256" key="1">
    <source>
        <dbReference type="ARBA" id="ARBA00022679"/>
    </source>
</evidence>
<keyword evidence="1" id="KW-0808">Transferase</keyword>
<dbReference type="InterPro" id="IPR000182">
    <property type="entry name" value="GNAT_dom"/>
</dbReference>